<dbReference type="InterPro" id="IPR006204">
    <property type="entry name" value="GHMP_kinase_N_dom"/>
</dbReference>
<dbReference type="PRINTS" id="PR00959">
    <property type="entry name" value="MEVGALKINASE"/>
</dbReference>
<dbReference type="InterPro" id="IPR014721">
    <property type="entry name" value="Ribsml_uS5_D2-typ_fold_subgr"/>
</dbReference>
<name>A0A7V1LNA1_CALAY</name>
<reference evidence="12" key="1">
    <citation type="journal article" date="2020" name="mSystems">
        <title>Genome- and Community-Level Interaction Insights into Carbon Utilization and Element Cycling Functions of Hydrothermarchaeota in Hydrothermal Sediment.</title>
        <authorList>
            <person name="Zhou Z."/>
            <person name="Liu Y."/>
            <person name="Xu W."/>
            <person name="Pan J."/>
            <person name="Luo Z.H."/>
            <person name="Li M."/>
        </authorList>
    </citation>
    <scope>NUCLEOTIDE SEQUENCE [LARGE SCALE GENOMIC DNA]</scope>
    <source>
        <strain evidence="12">HyVt-456</strain>
    </source>
</reference>
<dbReference type="PANTHER" id="PTHR43290">
    <property type="entry name" value="MEVALONATE KINASE"/>
    <property type="match status" value="1"/>
</dbReference>
<evidence type="ECO:0000313" key="12">
    <source>
        <dbReference type="EMBL" id="HED11136.1"/>
    </source>
</evidence>
<dbReference type="AlphaFoldDB" id="A0A7V1LNA1"/>
<keyword evidence="4" id="KW-0547">Nucleotide-binding</keyword>
<evidence type="ECO:0000259" key="11">
    <source>
        <dbReference type="Pfam" id="PF08544"/>
    </source>
</evidence>
<evidence type="ECO:0000256" key="9">
    <source>
        <dbReference type="ARBA" id="ARBA00029438"/>
    </source>
</evidence>
<keyword evidence="5" id="KW-0418">Kinase</keyword>
<dbReference type="GO" id="GO:0004496">
    <property type="term" value="F:mevalonate kinase activity"/>
    <property type="evidence" value="ECO:0007669"/>
    <property type="project" value="InterPro"/>
</dbReference>
<comment type="caution">
    <text evidence="12">The sequence shown here is derived from an EMBL/GenBank/DDBJ whole genome shotgun (WGS) entry which is preliminary data.</text>
</comment>
<dbReference type="Gene3D" id="3.30.70.890">
    <property type="entry name" value="GHMP kinase, C-terminal domain"/>
    <property type="match status" value="1"/>
</dbReference>
<gene>
    <name evidence="12" type="ORF">ENJ10_10645</name>
</gene>
<feature type="domain" description="GHMP kinase C-terminal" evidence="11">
    <location>
        <begin position="261"/>
        <end position="338"/>
    </location>
</feature>
<dbReference type="GO" id="GO:0005737">
    <property type="term" value="C:cytoplasm"/>
    <property type="evidence" value="ECO:0007669"/>
    <property type="project" value="InterPro"/>
</dbReference>
<dbReference type="EMBL" id="DRLD01000294">
    <property type="protein sequence ID" value="HED11136.1"/>
    <property type="molecule type" value="Genomic_DNA"/>
</dbReference>
<dbReference type="SUPFAM" id="SSF55060">
    <property type="entry name" value="GHMP Kinase, C-terminal domain"/>
    <property type="match status" value="1"/>
</dbReference>
<dbReference type="Gene3D" id="3.30.230.10">
    <property type="match status" value="1"/>
</dbReference>
<dbReference type="GO" id="GO:0019287">
    <property type="term" value="P:isopentenyl diphosphate biosynthetic process, mevalonate pathway"/>
    <property type="evidence" value="ECO:0007669"/>
    <property type="project" value="UniProtKB-UniPathway"/>
</dbReference>
<dbReference type="Proteomes" id="UP000886005">
    <property type="component" value="Unassembled WGS sequence"/>
</dbReference>
<organism evidence="12">
    <name type="scientific">Caldithrix abyssi</name>
    <dbReference type="NCBI Taxonomy" id="187145"/>
    <lineage>
        <taxon>Bacteria</taxon>
        <taxon>Pseudomonadati</taxon>
        <taxon>Calditrichota</taxon>
        <taxon>Calditrichia</taxon>
        <taxon>Calditrichales</taxon>
        <taxon>Calditrichaceae</taxon>
        <taxon>Caldithrix</taxon>
    </lineage>
</organism>
<proteinExistence type="predicted"/>
<evidence type="ECO:0000256" key="5">
    <source>
        <dbReference type="ARBA" id="ARBA00022777"/>
    </source>
</evidence>
<dbReference type="InterPro" id="IPR006205">
    <property type="entry name" value="Mev_gal_kin"/>
</dbReference>
<feature type="domain" description="GHMP kinase N-terminal" evidence="10">
    <location>
        <begin position="108"/>
        <end position="184"/>
    </location>
</feature>
<keyword evidence="8" id="KW-0443">Lipid metabolism</keyword>
<accession>A0A7V1LNA1</accession>
<dbReference type="UniPathway" id="UPA00057">
    <property type="reaction ID" value="UER00098"/>
</dbReference>
<keyword evidence="3" id="KW-0808">Transferase</keyword>
<evidence type="ECO:0000259" key="10">
    <source>
        <dbReference type="Pfam" id="PF00288"/>
    </source>
</evidence>
<evidence type="ECO:0000256" key="7">
    <source>
        <dbReference type="ARBA" id="ARBA00022842"/>
    </source>
</evidence>
<dbReference type="InterPro" id="IPR020568">
    <property type="entry name" value="Ribosomal_Su5_D2-typ_SF"/>
</dbReference>
<keyword evidence="7" id="KW-0460">Magnesium</keyword>
<evidence type="ECO:0000256" key="2">
    <source>
        <dbReference type="ARBA" id="ARBA00022516"/>
    </source>
</evidence>
<evidence type="ECO:0008006" key="13">
    <source>
        <dbReference type="Google" id="ProtNLM"/>
    </source>
</evidence>
<keyword evidence="6" id="KW-0067">ATP-binding</keyword>
<keyword evidence="1" id="KW-0963">Cytoplasm</keyword>
<comment type="pathway">
    <text evidence="9">Isoprenoid biosynthesis; isopentenyl diphosphate biosynthesis via mevalonate pathway; isopentenyl diphosphate from (R)-mevalonate: step 1/3.</text>
</comment>
<keyword evidence="2" id="KW-0444">Lipid biosynthesis</keyword>
<evidence type="ECO:0000256" key="4">
    <source>
        <dbReference type="ARBA" id="ARBA00022741"/>
    </source>
</evidence>
<dbReference type="InterPro" id="IPR013750">
    <property type="entry name" value="GHMP_kinase_C_dom"/>
</dbReference>
<dbReference type="GO" id="GO:0005524">
    <property type="term" value="F:ATP binding"/>
    <property type="evidence" value="ECO:0007669"/>
    <property type="project" value="UniProtKB-KW"/>
</dbReference>
<dbReference type="SUPFAM" id="SSF54211">
    <property type="entry name" value="Ribosomal protein S5 domain 2-like"/>
    <property type="match status" value="1"/>
</dbReference>
<sequence length="358" mass="38945">MLQARAPGKLILIGEYAVLEGAPALVAAVNRYSVVSISPSEDEQFYLDAPTIRMNNIAFRLSGSGSVWFPGNLSGDQQKRLHFFKVTFEYAMQYLHGQGVRVNPARLLIDTGAFFDEKIKAKLGFGSSAALTVSVIKALFNYTGLPLREEEDPGRLFRLALAAHRRAQNGMGSGIDVAASSFGGVLSYRVAYDNRARQIMPQAVSPWTELPMLCVFSGGSESTRRMVGGVSRLGKKNPGLYKRLMEILGTVSGQGIAAYTQRDIGGFMEAVDRYHRAMERLGMESGMPIISPVHRQLAETVRKAGGVYKPSGAGSGDIGLAFTRDETTRRQVQGRLEDAGFRCVDIAIDRSAGGKPER</sequence>
<evidence type="ECO:0000256" key="3">
    <source>
        <dbReference type="ARBA" id="ARBA00022679"/>
    </source>
</evidence>
<dbReference type="InterPro" id="IPR036554">
    <property type="entry name" value="GHMP_kinase_C_sf"/>
</dbReference>
<dbReference type="PANTHER" id="PTHR43290:SF2">
    <property type="entry name" value="MEVALONATE KINASE"/>
    <property type="match status" value="1"/>
</dbReference>
<dbReference type="Pfam" id="PF08544">
    <property type="entry name" value="GHMP_kinases_C"/>
    <property type="match status" value="1"/>
</dbReference>
<evidence type="ECO:0000256" key="8">
    <source>
        <dbReference type="ARBA" id="ARBA00023098"/>
    </source>
</evidence>
<protein>
    <recommendedName>
        <fullName evidence="13">GHMP kinase N-terminal domain-containing protein</fullName>
    </recommendedName>
</protein>
<evidence type="ECO:0000256" key="6">
    <source>
        <dbReference type="ARBA" id="ARBA00022840"/>
    </source>
</evidence>
<dbReference type="Pfam" id="PF00288">
    <property type="entry name" value="GHMP_kinases_N"/>
    <property type="match status" value="1"/>
</dbReference>
<evidence type="ECO:0000256" key="1">
    <source>
        <dbReference type="ARBA" id="ARBA00022490"/>
    </source>
</evidence>